<keyword evidence="2" id="KW-1185">Reference proteome</keyword>
<comment type="caution">
    <text evidence="1">The sequence shown here is derived from an EMBL/GenBank/DDBJ whole genome shotgun (WGS) entry which is preliminary data.</text>
</comment>
<evidence type="ECO:0000313" key="2">
    <source>
        <dbReference type="Proteomes" id="UP001062846"/>
    </source>
</evidence>
<name>A0ACC0L5L1_RHOML</name>
<accession>A0ACC0L5L1</accession>
<dbReference type="Proteomes" id="UP001062846">
    <property type="component" value="Chromosome 13"/>
</dbReference>
<sequence length="145" mass="16179">MKCFHFTNGEKEGRDDGGVVSRTTSKVSSWARSLSMASSALDARRSEFDSDSRDSLEFLTQRRRANDRRVFTFDELKTATRGFSRGLIVGEGRFGCVYSGVVTVSECEDDERGIQRLLVHELMHNKSLEDRLSIGLGSISTAMDS</sequence>
<evidence type="ECO:0000313" key="1">
    <source>
        <dbReference type="EMBL" id="KAI8523801.1"/>
    </source>
</evidence>
<proteinExistence type="predicted"/>
<protein>
    <submittedName>
        <fullName evidence="1">Uncharacterized protein</fullName>
    </submittedName>
</protein>
<gene>
    <name evidence="1" type="ORF">RHMOL_Rhmol13G0100300</name>
</gene>
<organism evidence="1 2">
    <name type="scientific">Rhododendron molle</name>
    <name type="common">Chinese azalea</name>
    <name type="synonym">Azalea mollis</name>
    <dbReference type="NCBI Taxonomy" id="49168"/>
    <lineage>
        <taxon>Eukaryota</taxon>
        <taxon>Viridiplantae</taxon>
        <taxon>Streptophyta</taxon>
        <taxon>Embryophyta</taxon>
        <taxon>Tracheophyta</taxon>
        <taxon>Spermatophyta</taxon>
        <taxon>Magnoliopsida</taxon>
        <taxon>eudicotyledons</taxon>
        <taxon>Gunneridae</taxon>
        <taxon>Pentapetalae</taxon>
        <taxon>asterids</taxon>
        <taxon>Ericales</taxon>
        <taxon>Ericaceae</taxon>
        <taxon>Ericoideae</taxon>
        <taxon>Rhodoreae</taxon>
        <taxon>Rhododendron</taxon>
    </lineage>
</organism>
<reference evidence="1" key="1">
    <citation type="submission" date="2022-02" db="EMBL/GenBank/DDBJ databases">
        <title>Plant Genome Project.</title>
        <authorList>
            <person name="Zhang R.-G."/>
        </authorList>
    </citation>
    <scope>NUCLEOTIDE SEQUENCE</scope>
    <source>
        <strain evidence="1">AT1</strain>
    </source>
</reference>
<dbReference type="EMBL" id="CM046400">
    <property type="protein sequence ID" value="KAI8523801.1"/>
    <property type="molecule type" value="Genomic_DNA"/>
</dbReference>